<sequence length="113" mass="13465">MNNEQRAMKLIKKYGLRPKVNHHSEIQMLLQKEIDDYQKGSSDYLRILCGMLYSLGFIEDIPLIKKAKYSINMDVGAMIDFDWIDPETWECHEDSEREQLLASFEAYYQNYFN</sequence>
<dbReference type="Proteomes" id="UP000198948">
    <property type="component" value="Unassembled WGS sequence"/>
</dbReference>
<evidence type="ECO:0000313" key="1">
    <source>
        <dbReference type="EMBL" id="SER90190.1"/>
    </source>
</evidence>
<dbReference type="AlphaFoldDB" id="A0A1H9SYT4"/>
<dbReference type="EMBL" id="FOHA01000010">
    <property type="protein sequence ID" value="SER90190.1"/>
    <property type="molecule type" value="Genomic_DNA"/>
</dbReference>
<keyword evidence="1" id="KW-0808">Transferase</keyword>
<dbReference type="STRING" id="142588.SAMN04488559_1109"/>
<organism evidence="1 2">
    <name type="scientific">Isobaculum melis</name>
    <dbReference type="NCBI Taxonomy" id="142588"/>
    <lineage>
        <taxon>Bacteria</taxon>
        <taxon>Bacillati</taxon>
        <taxon>Bacillota</taxon>
        <taxon>Bacilli</taxon>
        <taxon>Lactobacillales</taxon>
        <taxon>Carnobacteriaceae</taxon>
        <taxon>Isobaculum</taxon>
    </lineage>
</organism>
<name>A0A1H9SYT4_9LACT</name>
<protein>
    <submittedName>
        <fullName evidence="1">Phosphoribosylglycinamide formyltransferase-1</fullName>
    </submittedName>
</protein>
<dbReference type="OrthoDB" id="2652375at2"/>
<dbReference type="RefSeq" id="WP_092652343.1">
    <property type="nucleotide sequence ID" value="NZ_FOHA01000010.1"/>
</dbReference>
<dbReference type="GO" id="GO:0016740">
    <property type="term" value="F:transferase activity"/>
    <property type="evidence" value="ECO:0007669"/>
    <property type="project" value="UniProtKB-KW"/>
</dbReference>
<keyword evidence="2" id="KW-1185">Reference proteome</keyword>
<gene>
    <name evidence="1" type="ORF">SAMN04488559_1109</name>
</gene>
<accession>A0A1H9SYT4</accession>
<evidence type="ECO:0000313" key="2">
    <source>
        <dbReference type="Proteomes" id="UP000198948"/>
    </source>
</evidence>
<proteinExistence type="predicted"/>
<reference evidence="1 2" key="1">
    <citation type="submission" date="2016-10" db="EMBL/GenBank/DDBJ databases">
        <authorList>
            <person name="de Groot N.N."/>
        </authorList>
    </citation>
    <scope>NUCLEOTIDE SEQUENCE [LARGE SCALE GENOMIC DNA]</scope>
    <source>
        <strain evidence="1 2">DSM 13760</strain>
    </source>
</reference>